<reference evidence="2 3" key="1">
    <citation type="submission" date="2017-07" db="EMBL/GenBank/DDBJ databases">
        <title>Genome Sequence of Antarctobacter heliothermus Strain SMS3 Isolated from a culture of the Diatom Skeletonema marinoi.</title>
        <authorList>
            <person name="Topel M."/>
            <person name="Pinder M.I.M."/>
            <person name="Johansson O.N."/>
            <person name="Kourtchenko O."/>
            <person name="Godhe A."/>
            <person name="Clarke A.K."/>
        </authorList>
    </citation>
    <scope>NUCLEOTIDE SEQUENCE [LARGE SCALE GENOMIC DNA]</scope>
    <source>
        <strain evidence="2 3">SMS3</strain>
    </source>
</reference>
<dbReference type="OrthoDB" id="159440at2"/>
<accession>A0A222E4M1</accession>
<keyword evidence="3" id="KW-1185">Reference proteome</keyword>
<dbReference type="EMBL" id="CP022540">
    <property type="protein sequence ID" value="ASP21159.1"/>
    <property type="molecule type" value="Genomic_DNA"/>
</dbReference>
<protein>
    <submittedName>
        <fullName evidence="2">Uncharacterized protein</fullName>
    </submittedName>
</protein>
<dbReference type="Proteomes" id="UP000203589">
    <property type="component" value="Chromosome"/>
</dbReference>
<dbReference type="PROSITE" id="PS51257">
    <property type="entry name" value="PROKAR_LIPOPROTEIN"/>
    <property type="match status" value="1"/>
</dbReference>
<feature type="transmembrane region" description="Helical" evidence="1">
    <location>
        <begin position="20"/>
        <end position="45"/>
    </location>
</feature>
<keyword evidence="1" id="KW-0472">Membrane</keyword>
<name>A0A222E4M1_9RHOB</name>
<dbReference type="AlphaFoldDB" id="A0A222E4M1"/>
<evidence type="ECO:0000256" key="1">
    <source>
        <dbReference type="SAM" id="Phobius"/>
    </source>
</evidence>
<proteinExistence type="predicted"/>
<dbReference type="KEGG" id="aht:ANTHELSMS3_02495"/>
<keyword evidence="1" id="KW-1133">Transmembrane helix</keyword>
<dbReference type="RefSeq" id="WP_157733495.1">
    <property type="nucleotide sequence ID" value="NZ_CP022540.1"/>
</dbReference>
<sequence>MTGTRPGVIKRLWQDAPWLTGAFVLALACTLFFAGRFVAGAIYWADPAHRDVPPAPWMTPRFVAHSWRLPPDMVADTLALTHDGTGGRITLGQLAADRGVPVEVLIAELEAAIALHREVHP</sequence>
<evidence type="ECO:0000313" key="3">
    <source>
        <dbReference type="Proteomes" id="UP000203589"/>
    </source>
</evidence>
<organism evidence="2 3">
    <name type="scientific">Antarctobacter heliothermus</name>
    <dbReference type="NCBI Taxonomy" id="74033"/>
    <lineage>
        <taxon>Bacteria</taxon>
        <taxon>Pseudomonadati</taxon>
        <taxon>Pseudomonadota</taxon>
        <taxon>Alphaproteobacteria</taxon>
        <taxon>Rhodobacterales</taxon>
        <taxon>Roseobacteraceae</taxon>
        <taxon>Antarctobacter</taxon>
    </lineage>
</organism>
<gene>
    <name evidence="2" type="ORF">ANTHELSMS3_02495</name>
</gene>
<evidence type="ECO:0000313" key="2">
    <source>
        <dbReference type="EMBL" id="ASP21159.1"/>
    </source>
</evidence>
<keyword evidence="1" id="KW-0812">Transmembrane</keyword>